<proteinExistence type="predicted"/>
<feature type="coiled-coil region" evidence="1">
    <location>
        <begin position="36"/>
        <end position="94"/>
    </location>
</feature>
<keyword evidence="3" id="KW-1185">Reference proteome</keyword>
<gene>
    <name evidence="2" type="ORF">SAMN04488056_108189</name>
</gene>
<name>A0A1I5ID09_9HYPH</name>
<dbReference type="Gene3D" id="1.20.1270.70">
    <property type="entry name" value="Designed single chain three-helix bundle"/>
    <property type="match status" value="1"/>
</dbReference>
<protein>
    <submittedName>
        <fullName evidence="2">Uncharacterized protein</fullName>
    </submittedName>
</protein>
<dbReference type="RefSeq" id="WP_090073785.1">
    <property type="nucleotide sequence ID" value="NZ_FOVR01000008.1"/>
</dbReference>
<evidence type="ECO:0000313" key="3">
    <source>
        <dbReference type="Proteomes" id="UP000199236"/>
    </source>
</evidence>
<dbReference type="EMBL" id="FOVR01000008">
    <property type="protein sequence ID" value="SFO58344.1"/>
    <property type="molecule type" value="Genomic_DNA"/>
</dbReference>
<reference evidence="2 3" key="1">
    <citation type="submission" date="2016-10" db="EMBL/GenBank/DDBJ databases">
        <authorList>
            <person name="de Groot N.N."/>
        </authorList>
    </citation>
    <scope>NUCLEOTIDE SEQUENCE [LARGE SCALE GENOMIC DNA]</scope>
    <source>
        <strain evidence="2 3">CGMCC 1.9157</strain>
    </source>
</reference>
<dbReference type="STRING" id="655353.SAMN04488056_108189"/>
<accession>A0A1I5ID09</accession>
<sequence length="95" mass="10953">MSATDTNMEAWRIDRRVPLPLLLALALQAMAAVWWAASLEGRMVAIEAKYDQLIKQSQQVLSQDRRVTILETKIDSLSQDIKDLKNLIENRYRQP</sequence>
<organism evidence="2 3">
    <name type="scientific">Cohaesibacter marisflavi</name>
    <dbReference type="NCBI Taxonomy" id="655353"/>
    <lineage>
        <taxon>Bacteria</taxon>
        <taxon>Pseudomonadati</taxon>
        <taxon>Pseudomonadota</taxon>
        <taxon>Alphaproteobacteria</taxon>
        <taxon>Hyphomicrobiales</taxon>
        <taxon>Cohaesibacteraceae</taxon>
    </lineage>
</organism>
<evidence type="ECO:0000313" key="2">
    <source>
        <dbReference type="EMBL" id="SFO58344.1"/>
    </source>
</evidence>
<dbReference type="AlphaFoldDB" id="A0A1I5ID09"/>
<dbReference type="Proteomes" id="UP000199236">
    <property type="component" value="Unassembled WGS sequence"/>
</dbReference>
<dbReference type="OrthoDB" id="8450457at2"/>
<keyword evidence="1" id="KW-0175">Coiled coil</keyword>
<evidence type="ECO:0000256" key="1">
    <source>
        <dbReference type="SAM" id="Coils"/>
    </source>
</evidence>